<evidence type="ECO:0000256" key="7">
    <source>
        <dbReference type="SAM" id="SignalP"/>
    </source>
</evidence>
<dbReference type="InterPro" id="IPR012413">
    <property type="entry name" value="BA14K"/>
</dbReference>
<keyword evidence="9" id="KW-1185">Reference proteome</keyword>
<keyword evidence="4" id="KW-0472">Membrane</keyword>
<evidence type="ECO:0000256" key="4">
    <source>
        <dbReference type="ARBA" id="ARBA00022475"/>
    </source>
</evidence>
<evidence type="ECO:0000256" key="3">
    <source>
        <dbReference type="ARBA" id="ARBA00020552"/>
    </source>
</evidence>
<evidence type="ECO:0000256" key="6">
    <source>
        <dbReference type="ARBA" id="ARBA00025321"/>
    </source>
</evidence>
<feature type="signal peptide" evidence="7">
    <location>
        <begin position="1"/>
        <end position="23"/>
    </location>
</feature>
<evidence type="ECO:0000256" key="1">
    <source>
        <dbReference type="ARBA" id="ARBA00004167"/>
    </source>
</evidence>
<dbReference type="STRING" id="1612624.ADU59_17465"/>
<comment type="similarity">
    <text evidence="2">Belongs to the BA14k family.</text>
</comment>
<sequence length="163" mass="18740">MKMLAIIGLSLATAFSSVVPAQAFPSIERPKIQTSDVQQVESYRSSWGIGRYGGNSRYYKKRYYRDRGFYRDRSYYRDGGYYRHGRGYYRHRGDNFGAAFGGFAAGAIIGGMLAQPRYSGGERYYRGGGSHANWCYARYRSYRAYDNTFQPYNGGRRQCISPY</sequence>
<comment type="function">
    <text evidence="6">Has immunoglobulin-binding and hemagglutination properties, and can bind to mannose. Essential for virulence. May be involved in LPS biosynthesis or polysaccharide transport.</text>
</comment>
<evidence type="ECO:0000256" key="5">
    <source>
        <dbReference type="ARBA" id="ARBA00022734"/>
    </source>
</evidence>
<dbReference type="PATRIC" id="fig|1612624.7.peg.5435"/>
<dbReference type="AlphaFoldDB" id="A0A1C7NZM7"/>
<dbReference type="OrthoDB" id="8117189at2"/>
<reference evidence="8 9" key="1">
    <citation type="journal article" date="2016" name="Syst. Appl. Microbiol.">
        <title>Pararhizobium polonicum sp. nov. isolated from tumors on stone fruit rootstocks.</title>
        <authorList>
            <person name="Pulawska J."/>
            <person name="Kuzmanovic N."/>
            <person name="Willems A."/>
            <person name="Pothier J.F."/>
        </authorList>
    </citation>
    <scope>NUCLEOTIDE SEQUENCE [LARGE SCALE GENOMIC DNA]</scope>
    <source>
        <strain evidence="8 9">F5.1</strain>
    </source>
</reference>
<name>A0A1C7NZM7_9HYPH</name>
<evidence type="ECO:0000313" key="9">
    <source>
        <dbReference type="Proteomes" id="UP000093111"/>
    </source>
</evidence>
<dbReference type="GO" id="GO:0030246">
    <property type="term" value="F:carbohydrate binding"/>
    <property type="evidence" value="ECO:0007669"/>
    <property type="project" value="UniProtKB-KW"/>
</dbReference>
<dbReference type="EMBL" id="LGLV01000010">
    <property type="protein sequence ID" value="OBZ94483.1"/>
    <property type="molecule type" value="Genomic_DNA"/>
</dbReference>
<keyword evidence="5" id="KW-0430">Lectin</keyword>
<evidence type="ECO:0000256" key="2">
    <source>
        <dbReference type="ARBA" id="ARBA00010270"/>
    </source>
</evidence>
<comment type="subcellular location">
    <subcellularLocation>
        <location evidence="1">Membrane</location>
        <topology evidence="1">Single-pass membrane protein</topology>
    </subcellularLocation>
</comment>
<accession>A0A1C7NZM7</accession>
<protein>
    <recommendedName>
        <fullName evidence="3">Lectin-like protein BA14k</fullName>
    </recommendedName>
</protein>
<dbReference type="RefSeq" id="WP_068955407.1">
    <property type="nucleotide sequence ID" value="NZ_LGLV01000010.1"/>
</dbReference>
<organism evidence="8 9">
    <name type="scientific">Pararhizobium polonicum</name>
    <dbReference type="NCBI Taxonomy" id="1612624"/>
    <lineage>
        <taxon>Bacteria</taxon>
        <taxon>Pseudomonadati</taxon>
        <taxon>Pseudomonadota</taxon>
        <taxon>Alphaproteobacteria</taxon>
        <taxon>Hyphomicrobiales</taxon>
        <taxon>Rhizobiaceae</taxon>
        <taxon>Rhizobium/Agrobacterium group</taxon>
        <taxon>Pararhizobium</taxon>
    </lineage>
</organism>
<keyword evidence="7" id="KW-0732">Signal</keyword>
<proteinExistence type="inferred from homology"/>
<dbReference type="Proteomes" id="UP000093111">
    <property type="component" value="Unassembled WGS sequence"/>
</dbReference>
<comment type="caution">
    <text evidence="8">The sequence shown here is derived from an EMBL/GenBank/DDBJ whole genome shotgun (WGS) entry which is preliminary data.</text>
</comment>
<gene>
    <name evidence="8" type="ORF">ADU59_17465</name>
</gene>
<evidence type="ECO:0000313" key="8">
    <source>
        <dbReference type="EMBL" id="OBZ94483.1"/>
    </source>
</evidence>
<dbReference type="GO" id="GO:0016020">
    <property type="term" value="C:membrane"/>
    <property type="evidence" value="ECO:0007669"/>
    <property type="project" value="UniProtKB-SubCell"/>
</dbReference>
<keyword evidence="4" id="KW-1003">Cell membrane</keyword>
<dbReference type="Pfam" id="PF07886">
    <property type="entry name" value="BA14K"/>
    <property type="match status" value="1"/>
</dbReference>
<feature type="chain" id="PRO_5008890076" description="Lectin-like protein BA14k" evidence="7">
    <location>
        <begin position="24"/>
        <end position="163"/>
    </location>
</feature>